<dbReference type="EMBL" id="CP039247">
    <property type="protein sequence ID" value="QCB28162.1"/>
    <property type="molecule type" value="Genomic_DNA"/>
</dbReference>
<dbReference type="Gene3D" id="3.40.50.10320">
    <property type="entry name" value="LmbE-like"/>
    <property type="match status" value="1"/>
</dbReference>
<keyword evidence="2 5" id="KW-0378">Hydrolase</keyword>
<protein>
    <recommendedName>
        <fullName evidence="4">N-acetyl-1-D-myo-inositol-2-amino-2-deoxy-alpha-D-glucopyranoside deacetylase</fullName>
        <ecNumber evidence="4">3.5.1.103</ecNumber>
    </recommendedName>
</protein>
<dbReference type="GO" id="GO:0035595">
    <property type="term" value="F:N-acetylglucosaminylinositol deacetylase activity"/>
    <property type="evidence" value="ECO:0007669"/>
    <property type="project" value="UniProtKB-EC"/>
</dbReference>
<dbReference type="InterPro" id="IPR024078">
    <property type="entry name" value="LmbE-like_dom_sf"/>
</dbReference>
<dbReference type="Proteomes" id="UP000296352">
    <property type="component" value="Chromosome"/>
</dbReference>
<dbReference type="GO" id="GO:0046872">
    <property type="term" value="F:metal ion binding"/>
    <property type="evidence" value="ECO:0007669"/>
    <property type="project" value="UniProtKB-KW"/>
</dbReference>
<name>A0A4P7QEQ4_9CORY</name>
<dbReference type="SUPFAM" id="SSF102588">
    <property type="entry name" value="LmbE-like"/>
    <property type="match status" value="1"/>
</dbReference>
<evidence type="ECO:0000256" key="3">
    <source>
        <dbReference type="ARBA" id="ARBA00022833"/>
    </source>
</evidence>
<evidence type="ECO:0000313" key="6">
    <source>
        <dbReference type="Proteomes" id="UP000296352"/>
    </source>
</evidence>
<evidence type="ECO:0000256" key="4">
    <source>
        <dbReference type="NCBIfam" id="TIGR03445"/>
    </source>
</evidence>
<keyword evidence="6" id="KW-1185">Reference proteome</keyword>
<dbReference type="EC" id="3.5.1.103" evidence="4"/>
<dbReference type="GO" id="GO:0010125">
    <property type="term" value="P:mycothiol biosynthetic process"/>
    <property type="evidence" value="ECO:0007669"/>
    <property type="project" value="UniProtKB-UniRule"/>
</dbReference>
<reference evidence="5 6" key="1">
    <citation type="submission" date="2019-04" db="EMBL/GenBank/DDBJ databases">
        <title>Corynebacterium endometrii sp. nov., isolated from the uterus of a cow with endometritis.</title>
        <authorList>
            <person name="Ballas P."/>
            <person name="Ruckert C."/>
            <person name="Wagener K."/>
            <person name="Drillich M."/>
            <person name="Kaempfer P."/>
            <person name="Busse H.-J."/>
            <person name="Ehling-Schulz M."/>
        </authorList>
    </citation>
    <scope>NUCLEOTIDE SEQUENCE [LARGE SCALE GENOMIC DNA]</scope>
    <source>
        <strain evidence="5 6">LMM-1653</strain>
    </source>
</reference>
<dbReference type="RefSeq" id="WP_136140938.1">
    <property type="nucleotide sequence ID" value="NZ_CP039247.1"/>
</dbReference>
<dbReference type="InterPro" id="IPR017810">
    <property type="entry name" value="Mycothiol_biosynthesis_MshB"/>
</dbReference>
<dbReference type="PANTHER" id="PTHR12993:SF26">
    <property type="entry name" value="1D-MYO-INOSITOL 2-ACETAMIDO-2-DEOXY-ALPHA-D-GLUCOPYRANOSIDE DEACETYLASE"/>
    <property type="match status" value="1"/>
</dbReference>
<proteinExistence type="predicted"/>
<keyword evidence="3" id="KW-0862">Zinc</keyword>
<dbReference type="AlphaFoldDB" id="A0A4P7QEQ4"/>
<gene>
    <name evidence="5" type="primary">mshB</name>
    <name evidence="5" type="ORF">CENDO_04360</name>
</gene>
<sequence>MTENLNGLRVLAVHAHPDDEALFTGGVLAKLRRLGAHVELLTATLGEEGEVIGETFSQLTVDNANLLGGFRVLELDAASEALGIHYRLLGGAGHFRDSGMAGSPAHENPRALVNRVGEARELIARHIDDARPHLIFTYGPDGGYGHPDHIAVHRAVHGAIEDSQWAVPRVWWAVISRADAYAALETIVPPEGWTKPDKAYLDNFTNEGYDVALELDDVDFAAKHDALAAHATQIWMADGTVSRTNPHAAIATMKEPSVASHAFALSNLYTMALTRREHFQLGHGQLPPSVDPAAAHGAAALIGGIDYE</sequence>
<dbReference type="NCBIfam" id="TIGR03445">
    <property type="entry name" value="mycothiol_MshB"/>
    <property type="match status" value="1"/>
</dbReference>
<dbReference type="Pfam" id="PF02585">
    <property type="entry name" value="PIG-L"/>
    <property type="match status" value="1"/>
</dbReference>
<dbReference type="InterPro" id="IPR003737">
    <property type="entry name" value="GlcNAc_PI_deacetylase-related"/>
</dbReference>
<evidence type="ECO:0000256" key="1">
    <source>
        <dbReference type="ARBA" id="ARBA00022723"/>
    </source>
</evidence>
<dbReference type="PANTHER" id="PTHR12993">
    <property type="entry name" value="N-ACETYLGLUCOSAMINYL-PHOSPHATIDYLINOSITOL DE-N-ACETYLASE-RELATED"/>
    <property type="match status" value="1"/>
</dbReference>
<evidence type="ECO:0000313" key="5">
    <source>
        <dbReference type="EMBL" id="QCB28162.1"/>
    </source>
</evidence>
<dbReference type="OrthoDB" id="158614at2"/>
<dbReference type="KEGG" id="cee:CENDO_04360"/>
<accession>A0A4P7QEQ4</accession>
<evidence type="ECO:0000256" key="2">
    <source>
        <dbReference type="ARBA" id="ARBA00022801"/>
    </source>
</evidence>
<keyword evidence="1" id="KW-0479">Metal-binding</keyword>
<organism evidence="5 6">
    <name type="scientific">Corynebacterium endometrii</name>
    <dbReference type="NCBI Taxonomy" id="2488819"/>
    <lineage>
        <taxon>Bacteria</taxon>
        <taxon>Bacillati</taxon>
        <taxon>Actinomycetota</taxon>
        <taxon>Actinomycetes</taxon>
        <taxon>Mycobacteriales</taxon>
        <taxon>Corynebacteriaceae</taxon>
        <taxon>Corynebacterium</taxon>
    </lineage>
</organism>